<keyword evidence="3" id="KW-0418">Kinase</keyword>
<evidence type="ECO:0000259" key="7">
    <source>
        <dbReference type="PROSITE" id="PS50011"/>
    </source>
</evidence>
<feature type="region of interest" description="Disordered" evidence="5">
    <location>
        <begin position="322"/>
        <end position="404"/>
    </location>
</feature>
<evidence type="ECO:0000256" key="1">
    <source>
        <dbReference type="ARBA" id="ARBA00022679"/>
    </source>
</evidence>
<dbReference type="PANTHER" id="PTHR43289">
    <property type="entry name" value="MITOGEN-ACTIVATED PROTEIN KINASE KINASE KINASE 20-RELATED"/>
    <property type="match status" value="1"/>
</dbReference>
<keyword evidence="6" id="KW-0472">Membrane</keyword>
<dbReference type="Gene3D" id="3.30.200.20">
    <property type="entry name" value="Phosphorylase Kinase, domain 1"/>
    <property type="match status" value="1"/>
</dbReference>
<evidence type="ECO:0000256" key="4">
    <source>
        <dbReference type="ARBA" id="ARBA00022840"/>
    </source>
</evidence>
<proteinExistence type="predicted"/>
<keyword evidence="2" id="KW-0547">Nucleotide-binding</keyword>
<dbReference type="PROSITE" id="PS00108">
    <property type="entry name" value="PROTEIN_KINASE_ST"/>
    <property type="match status" value="1"/>
</dbReference>
<keyword evidence="1" id="KW-0808">Transferase</keyword>
<keyword evidence="6" id="KW-1133">Transmembrane helix</keyword>
<dbReference type="Gene3D" id="1.10.510.10">
    <property type="entry name" value="Transferase(Phosphotransferase) domain 1"/>
    <property type="match status" value="1"/>
</dbReference>
<evidence type="ECO:0000313" key="8">
    <source>
        <dbReference type="EMBL" id="MBB5963787.1"/>
    </source>
</evidence>
<dbReference type="InterPro" id="IPR008271">
    <property type="entry name" value="Ser/Thr_kinase_AS"/>
</dbReference>
<organism evidence="8 9">
    <name type="scientific">Planomonospora venezuelensis</name>
    <dbReference type="NCBI Taxonomy" id="1999"/>
    <lineage>
        <taxon>Bacteria</taxon>
        <taxon>Bacillati</taxon>
        <taxon>Actinomycetota</taxon>
        <taxon>Actinomycetes</taxon>
        <taxon>Streptosporangiales</taxon>
        <taxon>Streptosporangiaceae</taxon>
        <taxon>Planomonospora</taxon>
    </lineage>
</organism>
<keyword evidence="4" id="KW-0067">ATP-binding</keyword>
<evidence type="ECO:0000256" key="2">
    <source>
        <dbReference type="ARBA" id="ARBA00022741"/>
    </source>
</evidence>
<accession>A0A841D5Q3</accession>
<feature type="compositionally biased region" description="Pro residues" evidence="5">
    <location>
        <begin position="367"/>
        <end position="387"/>
    </location>
</feature>
<dbReference type="PANTHER" id="PTHR43289:SF34">
    <property type="entry name" value="SERINE_THREONINE-PROTEIN KINASE YBDM-RELATED"/>
    <property type="match status" value="1"/>
</dbReference>
<dbReference type="Gene3D" id="2.60.120.560">
    <property type="entry name" value="Exo-inulinase, domain 1"/>
    <property type="match status" value="1"/>
</dbReference>
<keyword evidence="6" id="KW-0812">Transmembrane</keyword>
<dbReference type="Proteomes" id="UP000562352">
    <property type="component" value="Unassembled WGS sequence"/>
</dbReference>
<gene>
    <name evidence="8" type="ORF">FHS22_003069</name>
</gene>
<feature type="domain" description="Protein kinase" evidence="7">
    <location>
        <begin position="18"/>
        <end position="273"/>
    </location>
</feature>
<keyword evidence="9" id="KW-1185">Reference proteome</keyword>
<dbReference type="RefSeq" id="WP_184942176.1">
    <property type="nucleotide sequence ID" value="NZ_JACHJJ010000009.1"/>
</dbReference>
<dbReference type="AlphaFoldDB" id="A0A841D5Q3"/>
<feature type="compositionally biased region" description="Basic and acidic residues" evidence="5">
    <location>
        <begin position="1"/>
        <end position="12"/>
    </location>
</feature>
<name>A0A841D5Q3_PLAVE</name>
<feature type="compositionally biased region" description="Low complexity" evidence="5">
    <location>
        <begin position="322"/>
        <end position="366"/>
    </location>
</feature>
<dbReference type="PROSITE" id="PS50011">
    <property type="entry name" value="PROTEIN_KINASE_DOM"/>
    <property type="match status" value="1"/>
</dbReference>
<dbReference type="EMBL" id="JACHJJ010000009">
    <property type="protein sequence ID" value="MBB5963787.1"/>
    <property type="molecule type" value="Genomic_DNA"/>
</dbReference>
<dbReference type="GO" id="GO:0004674">
    <property type="term" value="F:protein serine/threonine kinase activity"/>
    <property type="evidence" value="ECO:0007669"/>
    <property type="project" value="TreeGrafter"/>
</dbReference>
<dbReference type="CDD" id="cd14014">
    <property type="entry name" value="STKc_PknB_like"/>
    <property type="match status" value="1"/>
</dbReference>
<sequence>MSRVRELRKNDPKSLGPYRTTGFLGEGGQGSVLLGLAPDGSRVAIKVLHTRLAEKPEAVRRFRREVDTARRVAQFCTARILDLGVEDGVPYVVSEYVEGVSLEETVRGSGPLHGDDLVRLAVGTVTALTAVHRAGIVHRDFKPSNVLMAADGPRVIDFGVARALDVTSVTSSGVVGSPAYISPEQIRGGPVGPAADLFGWAGTMVFAATGAPAFGADSVPAVFHRVLSLDPDLSAVPERLRRTLSACLAKDPALRPDAQEVLLALMDEGHVLAEPPREAVRPGEGNRARKIVLSPAAAGGTAVAAAVAGVVFFWPLGGTAGPPRAQQAPPVPAATETVTATAAPAAALTQEPSPTRSSRPRTRTTPAPTPAREPQPEPTRTPTPEPSPTASGATWKTDSDLIPGPWKVLGPRGVGMTGFADGTWRGLLWGKRPKGTHFTVSVRTKLLATGDTSPTPKYGLLLSHTEGHNDIGVYIETKPGYALATRVWDDGTASDERTDLPADFDPADFHTLKVVRKGSHYHFFLDGVKLQSRTADVDPQGHGWNGVAATDSKVTFKKFTQTN</sequence>
<dbReference type="InterPro" id="IPR000719">
    <property type="entry name" value="Prot_kinase_dom"/>
</dbReference>
<dbReference type="InterPro" id="IPR011009">
    <property type="entry name" value="Kinase-like_dom_sf"/>
</dbReference>
<feature type="region of interest" description="Disordered" evidence="5">
    <location>
        <begin position="1"/>
        <end position="22"/>
    </location>
</feature>
<feature type="transmembrane region" description="Helical" evidence="6">
    <location>
        <begin position="291"/>
        <end position="314"/>
    </location>
</feature>
<comment type="caution">
    <text evidence="8">The sequence shown here is derived from an EMBL/GenBank/DDBJ whole genome shotgun (WGS) entry which is preliminary data.</text>
</comment>
<reference evidence="8 9" key="1">
    <citation type="submission" date="2020-08" db="EMBL/GenBank/DDBJ databases">
        <title>Genomic Encyclopedia of Type Strains, Phase III (KMG-III): the genomes of soil and plant-associated and newly described type strains.</title>
        <authorList>
            <person name="Whitman W."/>
        </authorList>
    </citation>
    <scope>NUCLEOTIDE SEQUENCE [LARGE SCALE GENOMIC DNA]</scope>
    <source>
        <strain evidence="8 9">CECT 3303</strain>
    </source>
</reference>
<dbReference type="SUPFAM" id="SSF56112">
    <property type="entry name" value="Protein kinase-like (PK-like)"/>
    <property type="match status" value="1"/>
</dbReference>
<evidence type="ECO:0000256" key="5">
    <source>
        <dbReference type="SAM" id="MobiDB-lite"/>
    </source>
</evidence>
<evidence type="ECO:0000256" key="3">
    <source>
        <dbReference type="ARBA" id="ARBA00022777"/>
    </source>
</evidence>
<evidence type="ECO:0000313" key="9">
    <source>
        <dbReference type="Proteomes" id="UP000562352"/>
    </source>
</evidence>
<protein>
    <recommendedName>
        <fullName evidence="7">Protein kinase domain-containing protein</fullName>
    </recommendedName>
</protein>
<dbReference type="GO" id="GO:0005524">
    <property type="term" value="F:ATP binding"/>
    <property type="evidence" value="ECO:0007669"/>
    <property type="project" value="UniProtKB-KW"/>
</dbReference>
<evidence type="ECO:0000256" key="6">
    <source>
        <dbReference type="SAM" id="Phobius"/>
    </source>
</evidence>
<dbReference type="Pfam" id="PF00069">
    <property type="entry name" value="Pkinase"/>
    <property type="match status" value="1"/>
</dbReference>